<proteinExistence type="predicted"/>
<dbReference type="AlphaFoldDB" id="A0A075LUW0"/>
<sequence length="223" mass="24873">MEDPKSLLEFAKKLHGHVCPYLALGVKASLIAMEELGVGKAGLKESVDEGLLAIVETNNCFTDGVQAATGCTLGNNSLIYVDLGKNAFTLVKRGTWEGVRIYVDSEKIRTKYFPKEAHELFDKVIKRREGTEEDRKRMAELWEELAYKMLELPKEAFKIERVEVEPIEQAPIFESIRCSRCGELAMATRVVYINEKPYCLKCAGEKYYAVVGRGIVEGGQGGA</sequence>
<dbReference type="GeneID" id="24842830"/>
<dbReference type="RefSeq" id="WP_048165599.1">
    <property type="nucleotide sequence ID" value="NZ_CP006019.1"/>
</dbReference>
<dbReference type="InterPro" id="IPR053194">
    <property type="entry name" value="tRNA_methyltr_O"/>
</dbReference>
<keyword evidence="1" id="KW-0479">Metal-binding</keyword>
<dbReference type="InterPro" id="IPR003814">
    <property type="entry name" value="FmdEsu_dom"/>
</dbReference>
<protein>
    <recommendedName>
        <fullName evidence="8">Formylmethanofuran dehydrogenase subunit E</fullName>
    </recommendedName>
</protein>
<dbReference type="InterPro" id="IPR000962">
    <property type="entry name" value="Znf_DskA_TraR"/>
</dbReference>
<dbReference type="KEGG" id="ppac:PAP_08665"/>
<keyword evidence="7" id="KW-1185">Reference proteome</keyword>
<dbReference type="PANTHER" id="PTHR39418:SF1">
    <property type="entry name" value="DEHYDROGENASE"/>
    <property type="match status" value="1"/>
</dbReference>
<evidence type="ECO:0000259" key="5">
    <source>
        <dbReference type="Pfam" id="PF02663"/>
    </source>
</evidence>
<dbReference type="Pfam" id="PF01258">
    <property type="entry name" value="zf-dskA_traR"/>
    <property type="match status" value="1"/>
</dbReference>
<organism evidence="6 7">
    <name type="scientific">Palaeococcus pacificus DY20341</name>
    <dbReference type="NCBI Taxonomy" id="1343739"/>
    <lineage>
        <taxon>Archaea</taxon>
        <taxon>Methanobacteriati</taxon>
        <taxon>Methanobacteriota</taxon>
        <taxon>Thermococci</taxon>
        <taxon>Thermococcales</taxon>
        <taxon>Thermococcaceae</taxon>
        <taxon>Palaeococcus</taxon>
    </lineage>
</organism>
<evidence type="ECO:0000313" key="6">
    <source>
        <dbReference type="EMBL" id="AIF70114.1"/>
    </source>
</evidence>
<dbReference type="EMBL" id="CP006019">
    <property type="protein sequence ID" value="AIF70114.1"/>
    <property type="molecule type" value="Genomic_DNA"/>
</dbReference>
<dbReference type="eggNOG" id="arCOG00762">
    <property type="taxonomic scope" value="Archaea"/>
</dbReference>
<dbReference type="Proteomes" id="UP000027981">
    <property type="component" value="Chromosome"/>
</dbReference>
<dbReference type="GO" id="GO:0008270">
    <property type="term" value="F:zinc ion binding"/>
    <property type="evidence" value="ECO:0007669"/>
    <property type="project" value="UniProtKB-KW"/>
</dbReference>
<evidence type="ECO:0008006" key="8">
    <source>
        <dbReference type="Google" id="ProtNLM"/>
    </source>
</evidence>
<name>A0A075LUW0_9EURY</name>
<feature type="domain" description="Zinc finger DksA/TraR C4-type" evidence="4">
    <location>
        <begin position="172"/>
        <end position="208"/>
    </location>
</feature>
<evidence type="ECO:0000259" key="4">
    <source>
        <dbReference type="Pfam" id="PF01258"/>
    </source>
</evidence>
<accession>A0A075LUW0</accession>
<keyword evidence="3" id="KW-0862">Zinc</keyword>
<dbReference type="Pfam" id="PF02663">
    <property type="entry name" value="FmdE"/>
    <property type="match status" value="1"/>
</dbReference>
<gene>
    <name evidence="6" type="ORF">PAP_08665</name>
</gene>
<reference evidence="6 7" key="2">
    <citation type="journal article" date="2015" name="Genome Announc.">
        <title>Complete Genome Sequence of Hyperthermophilic Piezophilic Archaeon Palaeococcus pacificus DY20341T, Isolated from Deep-Sea Hydrothermal Sediments.</title>
        <authorList>
            <person name="Zeng X."/>
            <person name="Jebbar M."/>
            <person name="Shao Z."/>
        </authorList>
    </citation>
    <scope>NUCLEOTIDE SEQUENCE [LARGE SCALE GENOMIC DNA]</scope>
    <source>
        <strain evidence="6 7">DY20341</strain>
    </source>
</reference>
<dbReference type="OrthoDB" id="31120at2157"/>
<dbReference type="PIRSF" id="PIRSF006578">
    <property type="entry name" value="FwdE"/>
    <property type="match status" value="1"/>
</dbReference>
<dbReference type="InterPro" id="IPR026328">
    <property type="entry name" value="FmdE"/>
</dbReference>
<evidence type="ECO:0000256" key="1">
    <source>
        <dbReference type="ARBA" id="ARBA00022723"/>
    </source>
</evidence>
<keyword evidence="2" id="KW-0863">Zinc-finger</keyword>
<evidence type="ECO:0000256" key="2">
    <source>
        <dbReference type="ARBA" id="ARBA00022771"/>
    </source>
</evidence>
<dbReference type="Gene3D" id="3.30.1330.130">
    <property type="match status" value="1"/>
</dbReference>
<dbReference type="STRING" id="1343739.PAP_08665"/>
<dbReference type="HOGENOM" id="CLU_087508_0_0_2"/>
<dbReference type="PANTHER" id="PTHR39418">
    <property type="entry name" value="DEHYDROGENASE-RELATED"/>
    <property type="match status" value="1"/>
</dbReference>
<evidence type="ECO:0000256" key="3">
    <source>
        <dbReference type="ARBA" id="ARBA00022833"/>
    </source>
</evidence>
<dbReference type="SUPFAM" id="SSF143555">
    <property type="entry name" value="FwdE-like"/>
    <property type="match status" value="1"/>
</dbReference>
<reference evidence="7" key="1">
    <citation type="submission" date="2013-06" db="EMBL/GenBank/DDBJ databases">
        <title>Complete Genome Sequence of Hyperthermophilic Palaeococcus pacificus DY20341T, Isolated from a Deep-Sea Hydrothermal Sediments.</title>
        <authorList>
            <person name="Zeng X."/>
            <person name="Shao Z."/>
        </authorList>
    </citation>
    <scope>NUCLEOTIDE SEQUENCE [LARGE SCALE GENOMIC DNA]</scope>
    <source>
        <strain evidence="7">DY20341</strain>
    </source>
</reference>
<evidence type="ECO:0000313" key="7">
    <source>
        <dbReference type="Proteomes" id="UP000027981"/>
    </source>
</evidence>
<feature type="domain" description="Formylmethanofuran dehydrogenase subunit E" evidence="5">
    <location>
        <begin position="15"/>
        <end position="156"/>
    </location>
</feature>